<accession>A0ABT4TR60</accession>
<organism evidence="8 9">
    <name type="scientific">Nocardiopsis suaedae</name>
    <dbReference type="NCBI Taxonomy" id="3018444"/>
    <lineage>
        <taxon>Bacteria</taxon>
        <taxon>Bacillati</taxon>
        <taxon>Actinomycetota</taxon>
        <taxon>Actinomycetes</taxon>
        <taxon>Streptosporangiales</taxon>
        <taxon>Nocardiopsidaceae</taxon>
        <taxon>Nocardiopsis</taxon>
    </lineage>
</organism>
<dbReference type="PANTHER" id="PTHR35007">
    <property type="entry name" value="INTEGRAL MEMBRANE PROTEIN-RELATED"/>
    <property type="match status" value="1"/>
</dbReference>
<evidence type="ECO:0000256" key="4">
    <source>
        <dbReference type="ARBA" id="ARBA00022989"/>
    </source>
</evidence>
<dbReference type="Pfam" id="PF00482">
    <property type="entry name" value="T2SSF"/>
    <property type="match status" value="1"/>
</dbReference>
<name>A0ABT4TR60_9ACTN</name>
<feature type="transmembrane region" description="Helical" evidence="6">
    <location>
        <begin position="124"/>
        <end position="142"/>
    </location>
</feature>
<evidence type="ECO:0000256" key="5">
    <source>
        <dbReference type="ARBA" id="ARBA00023136"/>
    </source>
</evidence>
<comment type="caution">
    <text evidence="8">The sequence shown here is derived from an EMBL/GenBank/DDBJ whole genome shotgun (WGS) entry which is preliminary data.</text>
</comment>
<comment type="subcellular location">
    <subcellularLocation>
        <location evidence="1">Cell membrane</location>
        <topology evidence="1">Multi-pass membrane protein</topology>
    </subcellularLocation>
</comment>
<dbReference type="Proteomes" id="UP001165685">
    <property type="component" value="Unassembled WGS sequence"/>
</dbReference>
<evidence type="ECO:0000256" key="3">
    <source>
        <dbReference type="ARBA" id="ARBA00022692"/>
    </source>
</evidence>
<feature type="transmembrane region" description="Helical" evidence="6">
    <location>
        <begin position="273"/>
        <end position="293"/>
    </location>
</feature>
<dbReference type="RefSeq" id="WP_270679796.1">
    <property type="nucleotide sequence ID" value="NZ_JAQFWP010000048.1"/>
</dbReference>
<evidence type="ECO:0000313" key="9">
    <source>
        <dbReference type="Proteomes" id="UP001165685"/>
    </source>
</evidence>
<keyword evidence="9" id="KW-1185">Reference proteome</keyword>
<evidence type="ECO:0000313" key="8">
    <source>
        <dbReference type="EMBL" id="MDA2807165.1"/>
    </source>
</evidence>
<gene>
    <name evidence="8" type="ORF">O4U47_21850</name>
</gene>
<keyword evidence="3 6" id="KW-0812">Transmembrane</keyword>
<reference evidence="8" key="1">
    <citation type="submission" date="2023-01" db="EMBL/GenBank/DDBJ databases">
        <title>Draft genome sequence of Nocardiopsis sp. LSu2-4 isolated from halophytes.</title>
        <authorList>
            <person name="Duangmal K."/>
            <person name="Chantavorakit T."/>
        </authorList>
    </citation>
    <scope>NUCLEOTIDE SEQUENCE</scope>
    <source>
        <strain evidence="8">LSu2-4</strain>
    </source>
</reference>
<keyword evidence="2" id="KW-1003">Cell membrane</keyword>
<feature type="transmembrane region" description="Helical" evidence="6">
    <location>
        <begin position="97"/>
        <end position="118"/>
    </location>
</feature>
<keyword evidence="4 6" id="KW-1133">Transmembrane helix</keyword>
<evidence type="ECO:0000259" key="7">
    <source>
        <dbReference type="Pfam" id="PF00482"/>
    </source>
</evidence>
<keyword evidence="5 6" id="KW-0472">Membrane</keyword>
<protein>
    <submittedName>
        <fullName evidence="8">Type II secretion system F family protein</fullName>
    </submittedName>
</protein>
<evidence type="ECO:0000256" key="6">
    <source>
        <dbReference type="SAM" id="Phobius"/>
    </source>
</evidence>
<evidence type="ECO:0000256" key="2">
    <source>
        <dbReference type="ARBA" id="ARBA00022475"/>
    </source>
</evidence>
<dbReference type="InterPro" id="IPR018076">
    <property type="entry name" value="T2SS_GspF_dom"/>
</dbReference>
<dbReference type="PANTHER" id="PTHR35007:SF1">
    <property type="entry name" value="PILUS ASSEMBLY PROTEIN"/>
    <property type="match status" value="1"/>
</dbReference>
<feature type="domain" description="Type II secretion system protein GspF" evidence="7">
    <location>
        <begin position="160"/>
        <end position="287"/>
    </location>
</feature>
<feature type="transmembrane region" description="Helical" evidence="6">
    <location>
        <begin position="6"/>
        <end position="24"/>
    </location>
</feature>
<evidence type="ECO:0000256" key="1">
    <source>
        <dbReference type="ARBA" id="ARBA00004651"/>
    </source>
</evidence>
<sequence>MSPLLLAGIGGMLIGAGAWVLIAVRWARPSLADLLTEPPPPRPAPSAVSAGGWAARLGSRGIPVLAAMGLPTMRTRARLVLCERDVPSYLAEKTTTALVGVALPPLVGAVATVAGVPIAPLPGFLLWALAAGVLWLAPDLSLRDEAAKRRTEMRQTVAAFADLVVVALAGGAGVSGALDEASRTGGTAMARIRIALRAAALRRDPPWSALRDLGDRYDLDEFNELAASLQLAGTDGARVRASLAAKARSLRTRHLAALDAQAQAATERMSLPVVLLFAGFLVLVGYPALSLILTSL</sequence>
<dbReference type="EMBL" id="JAQFWP010000048">
    <property type="protein sequence ID" value="MDA2807165.1"/>
    <property type="molecule type" value="Genomic_DNA"/>
</dbReference>
<proteinExistence type="predicted"/>